<keyword evidence="5" id="KW-0808">Transferase</keyword>
<dbReference type="GO" id="GO:0005783">
    <property type="term" value="C:endoplasmic reticulum"/>
    <property type="evidence" value="ECO:0007669"/>
    <property type="project" value="TreeGrafter"/>
</dbReference>
<evidence type="ECO:0000256" key="8">
    <source>
        <dbReference type="ARBA" id="ARBA00023136"/>
    </source>
</evidence>
<proteinExistence type="inferred from homology"/>
<evidence type="ECO:0000256" key="6">
    <source>
        <dbReference type="ARBA" id="ARBA00022692"/>
    </source>
</evidence>
<gene>
    <name evidence="12" type="ORF">TWF694_008452</name>
</gene>
<keyword evidence="4" id="KW-0328">Glycosyltransferase</keyword>
<evidence type="ECO:0000256" key="4">
    <source>
        <dbReference type="ARBA" id="ARBA00022676"/>
    </source>
</evidence>
<evidence type="ECO:0000256" key="7">
    <source>
        <dbReference type="ARBA" id="ARBA00022989"/>
    </source>
</evidence>
<evidence type="ECO:0000313" key="13">
    <source>
        <dbReference type="Proteomes" id="UP001365542"/>
    </source>
</evidence>
<evidence type="ECO:0000256" key="10">
    <source>
        <dbReference type="SAM" id="Phobius"/>
    </source>
</evidence>
<comment type="caution">
    <text evidence="12">The sequence shown here is derived from an EMBL/GenBank/DDBJ whole genome shotgun (WGS) entry which is preliminary data.</text>
</comment>
<evidence type="ECO:0000256" key="2">
    <source>
        <dbReference type="ARBA" id="ARBA00004922"/>
    </source>
</evidence>
<comment type="similarity">
    <text evidence="3">Belongs to the glycosyltransferase 39 family.</text>
</comment>
<feature type="region of interest" description="Disordered" evidence="9">
    <location>
        <begin position="1"/>
        <end position="30"/>
    </location>
</feature>
<comment type="pathway">
    <text evidence="2">Protein modification; protein glycosylation.</text>
</comment>
<comment type="subcellular location">
    <subcellularLocation>
        <location evidence="1">Endomembrane system</location>
        <topology evidence="1">Multi-pass membrane protein</topology>
    </subcellularLocation>
</comment>
<dbReference type="PANTHER" id="PTHR10050">
    <property type="entry name" value="DOLICHYL-PHOSPHATE-MANNOSE--PROTEIN MANNOSYLTRANSFERASE"/>
    <property type="match status" value="1"/>
</dbReference>
<evidence type="ECO:0000256" key="1">
    <source>
        <dbReference type="ARBA" id="ARBA00004127"/>
    </source>
</evidence>
<sequence>MADQGSVRQRKKQRGVTPTSPSSEDDVLSKAINRNHKSVAPKKSKFSAAHAIGLSVVTALAFFTRFYKLSHPNEVVFDEVHFGKVRAPGFKYAHCHIHFSSTKLT</sequence>
<dbReference type="AlphaFoldDB" id="A0AAV9XHE3"/>
<organism evidence="12 13">
    <name type="scientific">Orbilia ellipsospora</name>
    <dbReference type="NCBI Taxonomy" id="2528407"/>
    <lineage>
        <taxon>Eukaryota</taxon>
        <taxon>Fungi</taxon>
        <taxon>Dikarya</taxon>
        <taxon>Ascomycota</taxon>
        <taxon>Pezizomycotina</taxon>
        <taxon>Orbiliomycetes</taxon>
        <taxon>Orbiliales</taxon>
        <taxon>Orbiliaceae</taxon>
        <taxon>Orbilia</taxon>
    </lineage>
</organism>
<keyword evidence="8 10" id="KW-0472">Membrane</keyword>
<evidence type="ECO:0000313" key="12">
    <source>
        <dbReference type="EMBL" id="KAK6541076.1"/>
    </source>
</evidence>
<dbReference type="GO" id="GO:0004169">
    <property type="term" value="F:dolichyl-phosphate-mannose-protein mannosyltransferase activity"/>
    <property type="evidence" value="ECO:0007669"/>
    <property type="project" value="TreeGrafter"/>
</dbReference>
<dbReference type="PANTHER" id="PTHR10050:SF51">
    <property type="entry name" value="PROTEIN O-MANNOSYL-TRANSFERASE 1"/>
    <property type="match status" value="1"/>
</dbReference>
<dbReference type="InterPro" id="IPR027005">
    <property type="entry name" value="PMT-like"/>
</dbReference>
<dbReference type="EMBL" id="JAVHJO010000004">
    <property type="protein sequence ID" value="KAK6541076.1"/>
    <property type="molecule type" value="Genomic_DNA"/>
</dbReference>
<name>A0AAV9XHE3_9PEZI</name>
<protein>
    <recommendedName>
        <fullName evidence="11">ArnT-like N-terminal domain-containing protein</fullName>
    </recommendedName>
</protein>
<keyword evidence="6 10" id="KW-0812">Transmembrane</keyword>
<dbReference type="Proteomes" id="UP001365542">
    <property type="component" value="Unassembled WGS sequence"/>
</dbReference>
<evidence type="ECO:0000256" key="3">
    <source>
        <dbReference type="ARBA" id="ARBA00007222"/>
    </source>
</evidence>
<keyword evidence="7 10" id="KW-1133">Transmembrane helix</keyword>
<dbReference type="Pfam" id="PF02366">
    <property type="entry name" value="PMT"/>
    <property type="match status" value="1"/>
</dbReference>
<reference evidence="12 13" key="1">
    <citation type="submission" date="2019-10" db="EMBL/GenBank/DDBJ databases">
        <authorList>
            <person name="Palmer J.M."/>
        </authorList>
    </citation>
    <scope>NUCLEOTIDE SEQUENCE [LARGE SCALE GENOMIC DNA]</scope>
    <source>
        <strain evidence="12 13">TWF694</strain>
    </source>
</reference>
<accession>A0AAV9XHE3</accession>
<feature type="domain" description="ArnT-like N-terminal" evidence="11">
    <location>
        <begin position="56"/>
        <end position="85"/>
    </location>
</feature>
<feature type="transmembrane region" description="Helical" evidence="10">
    <location>
        <begin position="46"/>
        <end position="67"/>
    </location>
</feature>
<dbReference type="InterPro" id="IPR003342">
    <property type="entry name" value="ArnT-like_N"/>
</dbReference>
<evidence type="ECO:0000259" key="11">
    <source>
        <dbReference type="Pfam" id="PF02366"/>
    </source>
</evidence>
<dbReference type="GO" id="GO:0016020">
    <property type="term" value="C:membrane"/>
    <property type="evidence" value="ECO:0007669"/>
    <property type="project" value="InterPro"/>
</dbReference>
<evidence type="ECO:0000256" key="9">
    <source>
        <dbReference type="SAM" id="MobiDB-lite"/>
    </source>
</evidence>
<keyword evidence="13" id="KW-1185">Reference proteome</keyword>
<evidence type="ECO:0000256" key="5">
    <source>
        <dbReference type="ARBA" id="ARBA00022679"/>
    </source>
</evidence>